<reference evidence="1" key="1">
    <citation type="journal article" date="2021" name="Proc. Natl. Acad. Sci. U.S.A.">
        <title>A Catalog of Tens of Thousands of Viruses from Human Metagenomes Reveals Hidden Associations with Chronic Diseases.</title>
        <authorList>
            <person name="Tisza M.J."/>
            <person name="Buck C.B."/>
        </authorList>
    </citation>
    <scope>NUCLEOTIDE SEQUENCE</scope>
    <source>
        <strain evidence="1">Ct7Mg7</strain>
    </source>
</reference>
<sequence>MPIDSVLYDISYRNAMMYARALPHYDDEKEDEWDASLDASDPNNFQSVNDEETIYRIR</sequence>
<organism evidence="1">
    <name type="scientific">Myoviridae sp. ct7Mg7</name>
    <dbReference type="NCBI Taxonomy" id="2827661"/>
    <lineage>
        <taxon>Viruses</taxon>
        <taxon>Duplodnaviria</taxon>
        <taxon>Heunggongvirae</taxon>
        <taxon>Uroviricota</taxon>
        <taxon>Caudoviricetes</taxon>
    </lineage>
</organism>
<accession>A0A8S5SPH2</accession>
<name>A0A8S5SPH2_9CAUD</name>
<evidence type="ECO:0000313" key="1">
    <source>
        <dbReference type="EMBL" id="DAF52699.1"/>
    </source>
</evidence>
<protein>
    <submittedName>
        <fullName evidence="1">Uncharacterized protein</fullName>
    </submittedName>
</protein>
<dbReference type="EMBL" id="BK032641">
    <property type="protein sequence ID" value="DAF52699.1"/>
    <property type="molecule type" value="Genomic_DNA"/>
</dbReference>
<proteinExistence type="predicted"/>